<keyword evidence="6" id="KW-0406">Ion transport</keyword>
<dbReference type="PANTHER" id="PTHR30341">
    <property type="entry name" value="SODIUM ION/PROTON ANTIPORTER NHAA-RELATED"/>
    <property type="match status" value="1"/>
</dbReference>
<dbReference type="HAMAP" id="MF_01844">
    <property type="entry name" value="NhaA"/>
    <property type="match status" value="1"/>
</dbReference>
<name>A0A858JH64_9PROT</name>
<evidence type="ECO:0000256" key="4">
    <source>
        <dbReference type="ARBA" id="ARBA00022989"/>
    </source>
</evidence>
<evidence type="ECO:0000256" key="3">
    <source>
        <dbReference type="ARBA" id="ARBA00022692"/>
    </source>
</evidence>
<sequence length="398" mass="40692">MSPLRTCRRHIRVLAASPTGGALALLLAALLGLGMANSPWRGVWQAVVALPLRLGILGAHGPATLGAWVSDGLMALFFALVIVEIRREMASGHLSSPRQVALPLVGAVGGMVVPALVYLAVTWGNAAAMRGWAIPVATDAAFTLPVVLALGPRVAPAARTWLMALAIFDDILGIIVIALFYGTAVYWPALLAAALATLGLAGAGRAGVRGPWPYVLGGGVLWVALLASGLHPTLAGVVAGLCLPATAAPGRPTPLDRATHALAPVVTWAVLPLFAFMNTGISLAGTRVEMLLQPVPLGVMLGLVVGKPVGVLGATMLATRLRLAPLPVGTPPGMLFGLCLLCGIGFTISLFMADQAFAAPGLADMARLGIFAGSALSALAGWVWLRMVPAPAPARRPG</sequence>
<reference evidence="7 8" key="1">
    <citation type="submission" date="2020-03" db="EMBL/GenBank/DDBJ databases">
        <title>Isolation of cellulose-producing strains, genome characterization and application of the synthesized cellulose films as an economical and sustainable material for piezoelectric sensor construction.</title>
        <authorList>
            <person name="Mangayil R.K."/>
        </authorList>
    </citation>
    <scope>NUCLEOTIDE SEQUENCE [LARGE SCALE GENOMIC DNA]</scope>
    <source>
        <strain evidence="7 8">ENS 9a1a</strain>
    </source>
</reference>
<evidence type="ECO:0000256" key="2">
    <source>
        <dbReference type="ARBA" id="ARBA00022475"/>
    </source>
</evidence>
<organism evidence="7 8">
    <name type="scientific">Komagataeibacter rhaeticus</name>
    <dbReference type="NCBI Taxonomy" id="215221"/>
    <lineage>
        <taxon>Bacteria</taxon>
        <taxon>Pseudomonadati</taxon>
        <taxon>Pseudomonadota</taxon>
        <taxon>Alphaproteobacteria</taxon>
        <taxon>Acetobacterales</taxon>
        <taxon>Acetobacteraceae</taxon>
        <taxon>Komagataeibacter</taxon>
    </lineage>
</organism>
<keyword evidence="6" id="KW-0915">Sodium</keyword>
<dbReference type="PANTHER" id="PTHR30341:SF0">
    <property type="entry name" value="NA(+)_H(+) ANTIPORTER NHAA"/>
    <property type="match status" value="1"/>
</dbReference>
<feature type="transmembrane region" description="Helical" evidence="6">
    <location>
        <begin position="104"/>
        <end position="126"/>
    </location>
</feature>
<feature type="transmembrane region" description="Helical" evidence="6">
    <location>
        <begin position="333"/>
        <end position="353"/>
    </location>
</feature>
<comment type="catalytic activity">
    <reaction evidence="6">
        <text>Na(+)(in) + 2 H(+)(out) = Na(+)(out) + 2 H(+)(in)</text>
        <dbReference type="Rhea" id="RHEA:29251"/>
        <dbReference type="ChEBI" id="CHEBI:15378"/>
        <dbReference type="ChEBI" id="CHEBI:29101"/>
    </reaction>
</comment>
<evidence type="ECO:0000313" key="8">
    <source>
        <dbReference type="Proteomes" id="UP000502533"/>
    </source>
</evidence>
<feature type="transmembrane region" description="Helical" evidence="6">
    <location>
        <begin position="261"/>
        <end position="285"/>
    </location>
</feature>
<keyword evidence="6" id="KW-0050">Antiport</keyword>
<evidence type="ECO:0000313" key="7">
    <source>
        <dbReference type="EMBL" id="QIP35320.1"/>
    </source>
</evidence>
<dbReference type="AlphaFoldDB" id="A0A858JH64"/>
<comment type="subcellular location">
    <subcellularLocation>
        <location evidence="1">Cell inner membrane</location>
        <topology evidence="1">Multi-pass membrane protein</topology>
    </subcellularLocation>
    <subcellularLocation>
        <location evidence="6">Cell membrane</location>
        <topology evidence="6">Multi-pass membrane protein</topology>
    </subcellularLocation>
</comment>
<feature type="transmembrane region" description="Helical" evidence="6">
    <location>
        <begin position="365"/>
        <end position="385"/>
    </location>
</feature>
<proteinExistence type="inferred from homology"/>
<keyword evidence="8" id="KW-1185">Reference proteome</keyword>
<dbReference type="EMBL" id="CP050139">
    <property type="protein sequence ID" value="QIP35320.1"/>
    <property type="molecule type" value="Genomic_DNA"/>
</dbReference>
<keyword evidence="6" id="KW-0813">Transport</keyword>
<dbReference type="InterPro" id="IPR004670">
    <property type="entry name" value="NhaA"/>
</dbReference>
<dbReference type="GO" id="GO:0005886">
    <property type="term" value="C:plasma membrane"/>
    <property type="evidence" value="ECO:0007669"/>
    <property type="project" value="UniProtKB-SubCell"/>
</dbReference>
<dbReference type="GO" id="GO:0015385">
    <property type="term" value="F:sodium:proton antiporter activity"/>
    <property type="evidence" value="ECO:0007669"/>
    <property type="project" value="UniProtKB-UniRule"/>
</dbReference>
<evidence type="ECO:0000256" key="6">
    <source>
        <dbReference type="HAMAP-Rule" id="MF_01844"/>
    </source>
</evidence>
<keyword evidence="5 6" id="KW-0472">Membrane</keyword>
<keyword evidence="3 6" id="KW-0812">Transmembrane</keyword>
<accession>A0A858JH64</accession>
<evidence type="ECO:0000256" key="1">
    <source>
        <dbReference type="ARBA" id="ARBA00004429"/>
    </source>
</evidence>
<protein>
    <recommendedName>
        <fullName evidence="6">Na(+)/H(+) antiporter NhaA</fullName>
    </recommendedName>
    <alternativeName>
        <fullName evidence="6">Sodium/proton antiporter NhaA</fullName>
    </alternativeName>
</protein>
<keyword evidence="2 6" id="KW-1003">Cell membrane</keyword>
<dbReference type="Proteomes" id="UP000502533">
    <property type="component" value="Chromosome"/>
</dbReference>
<comment type="function">
    <text evidence="6">Na(+)/H(+) antiporter that extrudes sodium in exchange for external protons.</text>
</comment>
<dbReference type="Gene3D" id="1.20.1530.10">
    <property type="entry name" value="Na+/H+ antiporter like domain"/>
    <property type="match status" value="1"/>
</dbReference>
<dbReference type="GO" id="GO:0006885">
    <property type="term" value="P:regulation of pH"/>
    <property type="evidence" value="ECO:0007669"/>
    <property type="project" value="UniProtKB-UniRule"/>
</dbReference>
<keyword evidence="4 6" id="KW-1133">Transmembrane helix</keyword>
<feature type="transmembrane region" description="Helical" evidence="6">
    <location>
        <begin position="162"/>
        <end position="181"/>
    </location>
</feature>
<dbReference type="KEGG" id="kre:GWK63_07450"/>
<feature type="transmembrane region" description="Helical" evidence="6">
    <location>
        <begin position="132"/>
        <end position="150"/>
    </location>
</feature>
<dbReference type="NCBIfam" id="TIGR00773">
    <property type="entry name" value="NhaA"/>
    <property type="match status" value="1"/>
</dbReference>
<dbReference type="InterPro" id="IPR023171">
    <property type="entry name" value="Na/H_antiporter_dom_sf"/>
</dbReference>
<feature type="transmembrane region" description="Helical" evidence="6">
    <location>
        <begin position="187"/>
        <end position="208"/>
    </location>
</feature>
<dbReference type="Pfam" id="PF06965">
    <property type="entry name" value="Na_H_antiport_1"/>
    <property type="match status" value="1"/>
</dbReference>
<feature type="transmembrane region" description="Helical" evidence="6">
    <location>
        <begin position="220"/>
        <end position="241"/>
    </location>
</feature>
<dbReference type="RefSeq" id="WP_099963233.1">
    <property type="nucleotide sequence ID" value="NZ_CP139093.1"/>
</dbReference>
<evidence type="ECO:0000256" key="5">
    <source>
        <dbReference type="ARBA" id="ARBA00023136"/>
    </source>
</evidence>
<comment type="similarity">
    <text evidence="6">Belongs to the NhaA Na(+)/H(+) (TC 2.A.33) antiporter family.</text>
</comment>
<keyword evidence="6" id="KW-0739">Sodium transport</keyword>
<feature type="transmembrane region" description="Helical" evidence="6">
    <location>
        <begin position="297"/>
        <end position="321"/>
    </location>
</feature>
<feature type="transmembrane region" description="Helical" evidence="6">
    <location>
        <begin position="65"/>
        <end position="83"/>
    </location>
</feature>
<gene>
    <name evidence="6 7" type="primary">nhaA</name>
    <name evidence="7" type="ORF">GWK63_07450</name>
</gene>